<organism evidence="2">
    <name type="scientific">Enterobacter chuandaensis</name>
    <dbReference type="NCBI Taxonomy" id="2497875"/>
    <lineage>
        <taxon>Bacteria</taxon>
        <taxon>Pseudomonadati</taxon>
        <taxon>Pseudomonadota</taxon>
        <taxon>Gammaproteobacteria</taxon>
        <taxon>Enterobacterales</taxon>
        <taxon>Enterobacteriaceae</taxon>
        <taxon>Enterobacter</taxon>
        <taxon>Enterobacter cloacae complex</taxon>
    </lineage>
</organism>
<dbReference type="RefSeq" id="WP_265195054.1">
    <property type="nucleotide sequence ID" value="NZ_CP135253.1"/>
</dbReference>
<sequence length="42" mass="4247">MTDSLGITAADSLRHSADAAVSMLAGEGEGKTSEYSSTEEGL</sequence>
<keyword evidence="3" id="KW-1185">Reference proteome</keyword>
<evidence type="ECO:0000313" key="3">
    <source>
        <dbReference type="Proteomes" id="UP001577381"/>
    </source>
</evidence>
<dbReference type="KEGG" id="echu:RQP59_04065"/>
<reference evidence="1 3" key="2">
    <citation type="submission" date="2024-09" db="EMBL/GenBank/DDBJ databases">
        <title>Molecular characterization of Carbapenemase-producing Enterobacter cloacae Complex from Infections in Argentina.</title>
        <authorList>
            <person name="De Mendieta J.M."/>
            <person name="Gomez S."/>
        </authorList>
    </citation>
    <scope>NUCLEOTIDE SEQUENCE [LARGE SCALE GENOMIC DNA]</scope>
    <source>
        <strain evidence="1 3">M23267</strain>
    </source>
</reference>
<evidence type="ECO:0000313" key="2">
    <source>
        <dbReference type="EMBL" id="WNS38749.1"/>
    </source>
</evidence>
<proteinExistence type="predicted"/>
<accession>A0AA96M3A8</accession>
<dbReference type="Proteomes" id="UP001577381">
    <property type="component" value="Unassembled WGS sequence"/>
</dbReference>
<reference evidence="2" key="1">
    <citation type="submission" date="2023-09" db="EMBL/GenBank/DDBJ databases">
        <title>Coexistence of blaNDM-1 and blaKPC-2 in Enterobacter chuandaensis.</title>
        <authorList>
            <person name="Chen R."/>
        </authorList>
    </citation>
    <scope>NUCLEOTIDE SEQUENCE</scope>
    <source>
        <strain evidence="2">FAHZZU5885</strain>
    </source>
</reference>
<dbReference type="EMBL" id="JBHGSI010000004">
    <property type="protein sequence ID" value="MFB4720555.1"/>
    <property type="molecule type" value="Genomic_DNA"/>
</dbReference>
<gene>
    <name evidence="1" type="ORF">ACE3KR_16915</name>
    <name evidence="2" type="ORF">RQP59_04065</name>
</gene>
<dbReference type="EMBL" id="CP135253">
    <property type="protein sequence ID" value="WNS38749.1"/>
    <property type="molecule type" value="Genomic_DNA"/>
</dbReference>
<dbReference type="AlphaFoldDB" id="A0AA96M3A8"/>
<name>A0AA96M3A8_9ENTR</name>
<evidence type="ECO:0000313" key="1">
    <source>
        <dbReference type="EMBL" id="MFB4720555.1"/>
    </source>
</evidence>
<protein>
    <submittedName>
        <fullName evidence="2">Uncharacterized protein</fullName>
    </submittedName>
</protein>